<reference evidence="9" key="2">
    <citation type="journal article" date="2021" name="PeerJ">
        <title>Extensive microbial diversity within the chicken gut microbiome revealed by metagenomics and culture.</title>
        <authorList>
            <person name="Gilroy R."/>
            <person name="Ravi A."/>
            <person name="Getino M."/>
            <person name="Pursley I."/>
            <person name="Horton D.L."/>
            <person name="Alikhan N.F."/>
            <person name="Baker D."/>
            <person name="Gharbi K."/>
            <person name="Hall N."/>
            <person name="Watson M."/>
            <person name="Adriaenssens E.M."/>
            <person name="Foster-Nyarko E."/>
            <person name="Jarju S."/>
            <person name="Secka A."/>
            <person name="Antonio M."/>
            <person name="Oren A."/>
            <person name="Chaudhuri R.R."/>
            <person name="La Ragione R."/>
            <person name="Hildebrand F."/>
            <person name="Pallen M.J."/>
        </authorList>
    </citation>
    <scope>NUCLEOTIDE SEQUENCE</scope>
    <source>
        <strain evidence="9">CHK189-12415</strain>
    </source>
</reference>
<comment type="subunit">
    <text evidence="6">Homotetramer. Forms an RuvA(8)-RuvB(12)-Holliday junction (HJ) complex. HJ DNA is sandwiched between 2 RuvA tetramers; dsDNA enters through RuvA and exits via RuvB. An RuvB hexamer assembles on each DNA strand where it exits the tetramer. Each RuvB hexamer is contacted by two RuvA subunits (via domain III) on 2 adjacent RuvB subunits; this complex drives branch migration. In the full resolvosome a probable DNA-RuvA(4)-RuvB(12)-RuvC(2) complex forms which resolves the HJ.</text>
</comment>
<dbReference type="InterPro" id="IPR036267">
    <property type="entry name" value="RuvA_C_sf"/>
</dbReference>
<dbReference type="Pfam" id="PF14520">
    <property type="entry name" value="HHH_5"/>
    <property type="match status" value="1"/>
</dbReference>
<dbReference type="GO" id="GO:0006281">
    <property type="term" value="P:DNA repair"/>
    <property type="evidence" value="ECO:0007669"/>
    <property type="project" value="UniProtKB-UniRule"/>
</dbReference>
<dbReference type="Pfam" id="PF01330">
    <property type="entry name" value="RuvA_N"/>
    <property type="match status" value="1"/>
</dbReference>
<comment type="similarity">
    <text evidence="6">Belongs to the RuvA family.</text>
</comment>
<dbReference type="GO" id="GO:0006310">
    <property type="term" value="P:DNA recombination"/>
    <property type="evidence" value="ECO:0007669"/>
    <property type="project" value="UniProtKB-UniRule"/>
</dbReference>
<sequence length="200" mass="21052">MIYSVHGKLVHLEPNLAVVECGGVGYGVRTSAVTVSRLPAMGEEVTLYTCLHVTDTGIDLFGFYDSYELSCFKMLLGVTRVGPKAALGVLSTVTAEQFAMAVAAGDFKTLAKAPGLGSKTAQRIVLELKDKLKKDKVVSGIELPDFTPVQESSNAGEAISALVVLGYTQGEAASAVMPLDPSMPVEDMIKKALQTLAGLD</sequence>
<keyword evidence="5 6" id="KW-0234">DNA repair</keyword>
<evidence type="ECO:0000256" key="1">
    <source>
        <dbReference type="ARBA" id="ARBA00022490"/>
    </source>
</evidence>
<dbReference type="GO" id="GO:0005737">
    <property type="term" value="C:cytoplasm"/>
    <property type="evidence" value="ECO:0007669"/>
    <property type="project" value="UniProtKB-SubCell"/>
</dbReference>
<dbReference type="InterPro" id="IPR011114">
    <property type="entry name" value="RuvA_C"/>
</dbReference>
<evidence type="ECO:0000256" key="2">
    <source>
        <dbReference type="ARBA" id="ARBA00022763"/>
    </source>
</evidence>
<dbReference type="GO" id="GO:0000400">
    <property type="term" value="F:four-way junction DNA binding"/>
    <property type="evidence" value="ECO:0007669"/>
    <property type="project" value="UniProtKB-UniRule"/>
</dbReference>
<evidence type="ECO:0000256" key="6">
    <source>
        <dbReference type="HAMAP-Rule" id="MF_00031"/>
    </source>
</evidence>
<dbReference type="Gene3D" id="1.10.8.10">
    <property type="entry name" value="DNA helicase RuvA subunit, C-terminal domain"/>
    <property type="match status" value="1"/>
</dbReference>
<reference evidence="9" key="1">
    <citation type="submission" date="2020-10" db="EMBL/GenBank/DDBJ databases">
        <authorList>
            <person name="Gilroy R."/>
        </authorList>
    </citation>
    <scope>NUCLEOTIDE SEQUENCE</scope>
    <source>
        <strain evidence="9">CHK189-12415</strain>
    </source>
</reference>
<dbReference type="GO" id="GO:0009378">
    <property type="term" value="F:four-way junction helicase activity"/>
    <property type="evidence" value="ECO:0007669"/>
    <property type="project" value="InterPro"/>
</dbReference>
<dbReference type="SUPFAM" id="SSF46929">
    <property type="entry name" value="DNA helicase RuvA subunit, C-terminal domain"/>
    <property type="match status" value="1"/>
</dbReference>
<dbReference type="InterPro" id="IPR013849">
    <property type="entry name" value="DNA_helicase_Holl-junc_RuvA_I"/>
</dbReference>
<dbReference type="HAMAP" id="MF_00031">
    <property type="entry name" value="DNA_HJ_migration_RuvA"/>
    <property type="match status" value="1"/>
</dbReference>
<evidence type="ECO:0000256" key="5">
    <source>
        <dbReference type="ARBA" id="ARBA00023204"/>
    </source>
</evidence>
<keyword evidence="4 6" id="KW-0233">DNA recombination</keyword>
<dbReference type="NCBIfam" id="TIGR00084">
    <property type="entry name" value="ruvA"/>
    <property type="match status" value="1"/>
</dbReference>
<feature type="region of interest" description="Domain III" evidence="6">
    <location>
        <begin position="150"/>
        <end position="200"/>
    </location>
</feature>
<dbReference type="InterPro" id="IPR010994">
    <property type="entry name" value="RuvA_2-like"/>
</dbReference>
<evidence type="ECO:0000256" key="3">
    <source>
        <dbReference type="ARBA" id="ARBA00023125"/>
    </source>
</evidence>
<name>A0A9D1DXF9_9FIRM</name>
<dbReference type="Gene3D" id="1.10.150.20">
    <property type="entry name" value="5' to 3' exonuclease, C-terminal subdomain"/>
    <property type="match status" value="1"/>
</dbReference>
<gene>
    <name evidence="6 9" type="primary">ruvA</name>
    <name evidence="9" type="ORF">IAB37_04145</name>
</gene>
<dbReference type="EMBL" id="DVHA01000134">
    <property type="protein sequence ID" value="HIR60748.1"/>
    <property type="molecule type" value="Genomic_DNA"/>
</dbReference>
<dbReference type="GO" id="GO:0009379">
    <property type="term" value="C:Holliday junction helicase complex"/>
    <property type="evidence" value="ECO:0007669"/>
    <property type="project" value="InterPro"/>
</dbReference>
<keyword evidence="3 6" id="KW-0238">DNA-binding</keyword>
<evidence type="ECO:0000313" key="10">
    <source>
        <dbReference type="Proteomes" id="UP000824241"/>
    </source>
</evidence>
<dbReference type="Proteomes" id="UP000824241">
    <property type="component" value="Unassembled WGS sequence"/>
</dbReference>
<evidence type="ECO:0000256" key="4">
    <source>
        <dbReference type="ARBA" id="ARBA00023172"/>
    </source>
</evidence>
<feature type="domain" description="Holliday junction DNA helicase RuvA C-terminal" evidence="8">
    <location>
        <begin position="155"/>
        <end position="196"/>
    </location>
</feature>
<dbReference type="Pfam" id="PF07499">
    <property type="entry name" value="RuvA_C"/>
    <property type="match status" value="1"/>
</dbReference>
<dbReference type="Gene3D" id="2.40.50.140">
    <property type="entry name" value="Nucleic acid-binding proteins"/>
    <property type="match status" value="1"/>
</dbReference>
<evidence type="ECO:0000259" key="7">
    <source>
        <dbReference type="Pfam" id="PF01330"/>
    </source>
</evidence>
<dbReference type="InterPro" id="IPR000085">
    <property type="entry name" value="RuvA"/>
</dbReference>
<dbReference type="GO" id="GO:0005524">
    <property type="term" value="F:ATP binding"/>
    <property type="evidence" value="ECO:0007669"/>
    <property type="project" value="InterPro"/>
</dbReference>
<dbReference type="CDD" id="cd14332">
    <property type="entry name" value="UBA_RuvA_C"/>
    <property type="match status" value="1"/>
</dbReference>
<protein>
    <recommendedName>
        <fullName evidence="6">Holliday junction branch migration complex subunit RuvA</fullName>
    </recommendedName>
</protein>
<evidence type="ECO:0000313" key="9">
    <source>
        <dbReference type="EMBL" id="HIR60748.1"/>
    </source>
</evidence>
<feature type="region of interest" description="Domain I" evidence="6">
    <location>
        <begin position="1"/>
        <end position="64"/>
    </location>
</feature>
<accession>A0A9D1DXF9</accession>
<dbReference type="GO" id="GO:0048476">
    <property type="term" value="C:Holliday junction resolvase complex"/>
    <property type="evidence" value="ECO:0007669"/>
    <property type="project" value="UniProtKB-UniRule"/>
</dbReference>
<feature type="domain" description="DNA helicase Holliday junction RuvA type" evidence="7">
    <location>
        <begin position="1"/>
        <end position="62"/>
    </location>
</feature>
<comment type="function">
    <text evidence="6">The RuvA-RuvB-RuvC complex processes Holliday junction (HJ) DNA during genetic recombination and DNA repair, while the RuvA-RuvB complex plays an important role in the rescue of blocked DNA replication forks via replication fork reversal (RFR). RuvA specifically binds to HJ cruciform DNA, conferring on it an open structure. The RuvB hexamer acts as an ATP-dependent pump, pulling dsDNA into and through the RuvAB complex. HJ branch migration allows RuvC to scan DNA until it finds its consensus sequence, where it cleaves and resolves the cruciform DNA.</text>
</comment>
<keyword evidence="1 6" id="KW-0963">Cytoplasm</keyword>
<comment type="subcellular location">
    <subcellularLocation>
        <location evidence="6">Cytoplasm</location>
    </subcellularLocation>
</comment>
<proteinExistence type="inferred from homology"/>
<dbReference type="SUPFAM" id="SSF47781">
    <property type="entry name" value="RuvA domain 2-like"/>
    <property type="match status" value="1"/>
</dbReference>
<comment type="caution">
    <text evidence="9">The sequence shown here is derived from an EMBL/GenBank/DDBJ whole genome shotgun (WGS) entry which is preliminary data.</text>
</comment>
<comment type="caution">
    <text evidence="6">Lacks conserved residue(s) required for the propagation of feature annotation.</text>
</comment>
<dbReference type="AlphaFoldDB" id="A0A9D1DXF9"/>
<organism evidence="9 10">
    <name type="scientific">Candidatus Faecivivens stercoravium</name>
    <dbReference type="NCBI Taxonomy" id="2840803"/>
    <lineage>
        <taxon>Bacteria</taxon>
        <taxon>Bacillati</taxon>
        <taxon>Bacillota</taxon>
        <taxon>Clostridia</taxon>
        <taxon>Eubacteriales</taxon>
        <taxon>Oscillospiraceae</taxon>
        <taxon>Oscillospiraceae incertae sedis</taxon>
        <taxon>Candidatus Faecivivens</taxon>
    </lineage>
</organism>
<comment type="domain">
    <text evidence="6">Has three domains with a flexible linker between the domains II and III and assumes an 'L' shape. Domain III is highly mobile and contacts RuvB.</text>
</comment>
<dbReference type="InterPro" id="IPR012340">
    <property type="entry name" value="NA-bd_OB-fold"/>
</dbReference>
<keyword evidence="2 6" id="KW-0227">DNA damage</keyword>
<dbReference type="SUPFAM" id="SSF50249">
    <property type="entry name" value="Nucleic acid-binding proteins"/>
    <property type="match status" value="1"/>
</dbReference>
<evidence type="ECO:0000259" key="8">
    <source>
        <dbReference type="Pfam" id="PF07499"/>
    </source>
</evidence>